<gene>
    <name evidence="3" type="ORF">RCOM_2029290</name>
</gene>
<dbReference type="InterPro" id="IPR014001">
    <property type="entry name" value="Helicase_ATP-bd"/>
</dbReference>
<dbReference type="PANTHER" id="PTHR42927">
    <property type="entry name" value="HELICASE SUPERFAMILY 1 AND 2 DOMAIN-CONTAINING PROTEIN"/>
    <property type="match status" value="1"/>
</dbReference>
<protein>
    <recommendedName>
        <fullName evidence="2">Helicase ATP-binding domain-containing protein</fullName>
    </recommendedName>
</protein>
<organism evidence="3 4">
    <name type="scientific">Ricinus communis</name>
    <name type="common">Castor bean</name>
    <dbReference type="NCBI Taxonomy" id="3988"/>
    <lineage>
        <taxon>Eukaryota</taxon>
        <taxon>Viridiplantae</taxon>
        <taxon>Streptophyta</taxon>
        <taxon>Embryophyta</taxon>
        <taxon>Tracheophyta</taxon>
        <taxon>Spermatophyta</taxon>
        <taxon>Magnoliopsida</taxon>
        <taxon>eudicotyledons</taxon>
        <taxon>Gunneridae</taxon>
        <taxon>Pentapetalae</taxon>
        <taxon>rosids</taxon>
        <taxon>fabids</taxon>
        <taxon>Malpighiales</taxon>
        <taxon>Euphorbiaceae</taxon>
        <taxon>Acalyphoideae</taxon>
        <taxon>Acalypheae</taxon>
        <taxon>Ricinus</taxon>
    </lineage>
</organism>
<reference evidence="4" key="1">
    <citation type="journal article" date="2010" name="Nat. Biotechnol.">
        <title>Draft genome sequence of the oilseed species Ricinus communis.</title>
        <authorList>
            <person name="Chan A.P."/>
            <person name="Crabtree J."/>
            <person name="Zhao Q."/>
            <person name="Lorenzi H."/>
            <person name="Orvis J."/>
            <person name="Puiu D."/>
            <person name="Melake-Berhan A."/>
            <person name="Jones K.M."/>
            <person name="Redman J."/>
            <person name="Chen G."/>
            <person name="Cahoon E.B."/>
            <person name="Gedil M."/>
            <person name="Stanke M."/>
            <person name="Haas B.J."/>
            <person name="Wortman J.R."/>
            <person name="Fraser-Liggett C.M."/>
            <person name="Ravel J."/>
            <person name="Rabinowicz P.D."/>
        </authorList>
    </citation>
    <scope>NUCLEOTIDE SEQUENCE [LARGE SCALE GENOMIC DNA]</scope>
    <source>
        <strain evidence="4">cv. Hale</strain>
    </source>
</reference>
<evidence type="ECO:0000256" key="1">
    <source>
        <dbReference type="SAM" id="MobiDB-lite"/>
    </source>
</evidence>
<proteinExistence type="predicted"/>
<dbReference type="AlphaFoldDB" id="B9TP26"/>
<dbReference type="PANTHER" id="PTHR42927:SF1">
    <property type="entry name" value="HELICASE SUPERFAMILY 1 AND 2 DOMAIN-CONTAINING PROTEIN"/>
    <property type="match status" value="1"/>
</dbReference>
<dbReference type="Pfam" id="PF18766">
    <property type="entry name" value="SWI2_SNF2"/>
    <property type="match status" value="1"/>
</dbReference>
<dbReference type="EMBL" id="EQ994372">
    <property type="protein sequence ID" value="EEF22388.1"/>
    <property type="molecule type" value="Genomic_DNA"/>
</dbReference>
<evidence type="ECO:0000313" key="3">
    <source>
        <dbReference type="EMBL" id="EEF22388.1"/>
    </source>
</evidence>
<dbReference type="InterPro" id="IPR027417">
    <property type="entry name" value="P-loop_NTPase"/>
</dbReference>
<sequence>MAVDTDEVFMTTKLAGPATFFLPFNKGHNNGEGNPPNPNGHKTAYLWEEVFQPTSLAGIIQHFVLLEGKAADPLGKKTLIFPRYHQLDVVRRLLDHASTNGLGHSYLIQHSAGSGKSNSITWAAYQLIEAYPKSASLPGARGLDQPMFDSVIVVTDRRLLDKQLRDNIKDFSEVKNIVAPALRSADLKAALENGKKIIITTIQKFPFIIDGISDLSDKRFAVIIDEAHSGQSGQAHDNMNRAMGAGDVDPDEDDPQELILAAMQSRKMRGNASYLAFTATPKATTLEKFGERQPD</sequence>
<feature type="domain" description="Helicase ATP-binding" evidence="2">
    <location>
        <begin position="97"/>
        <end position="295"/>
    </location>
</feature>
<dbReference type="InterPro" id="IPR040980">
    <property type="entry name" value="SWI2_SNF2"/>
</dbReference>
<dbReference type="SUPFAM" id="SSF52540">
    <property type="entry name" value="P-loop containing nucleoside triphosphate hydrolases"/>
    <property type="match status" value="1"/>
</dbReference>
<keyword evidence="4" id="KW-1185">Reference proteome</keyword>
<dbReference type="PROSITE" id="PS51192">
    <property type="entry name" value="HELICASE_ATP_BIND_1"/>
    <property type="match status" value="1"/>
</dbReference>
<feature type="region of interest" description="Disordered" evidence="1">
    <location>
        <begin position="231"/>
        <end position="253"/>
    </location>
</feature>
<dbReference type="Proteomes" id="UP000008311">
    <property type="component" value="Unassembled WGS sequence"/>
</dbReference>
<dbReference type="Gene3D" id="3.40.50.300">
    <property type="entry name" value="P-loop containing nucleotide triphosphate hydrolases"/>
    <property type="match status" value="1"/>
</dbReference>
<evidence type="ECO:0000259" key="2">
    <source>
        <dbReference type="PROSITE" id="PS51192"/>
    </source>
</evidence>
<dbReference type="InParanoid" id="B9TP26"/>
<evidence type="ECO:0000313" key="4">
    <source>
        <dbReference type="Proteomes" id="UP000008311"/>
    </source>
</evidence>
<feature type="non-terminal residue" evidence="3">
    <location>
        <position position="295"/>
    </location>
</feature>
<name>B9TP26_RICCO</name>
<dbReference type="SMART" id="SM00487">
    <property type="entry name" value="DEXDc"/>
    <property type="match status" value="1"/>
</dbReference>
<accession>B9TP26</accession>